<accession>A0A2R3Z954</accession>
<keyword evidence="1" id="KW-0732">Signal</keyword>
<dbReference type="KEGG" id="grs:C7S20_16940"/>
<evidence type="ECO:0000313" key="3">
    <source>
        <dbReference type="Proteomes" id="UP000241507"/>
    </source>
</evidence>
<feature type="signal peptide" evidence="1">
    <location>
        <begin position="1"/>
        <end position="18"/>
    </location>
</feature>
<feature type="chain" id="PRO_5015348210" description="Nuclear transport factor 2 family protein" evidence="1">
    <location>
        <begin position="19"/>
        <end position="175"/>
    </location>
</feature>
<dbReference type="Proteomes" id="UP000241507">
    <property type="component" value="Chromosome"/>
</dbReference>
<name>A0A2R3Z954_9FLAO</name>
<sequence length="175" mass="20307">MKVTACLMLFFYSIIANSQNEDFSEKVSSIDSIVSAVYQVISGKKGEDRNWKLHKTIFHPKARIISNFANDKGEYEVKFLSVDEYIDTYRDYFKGIDLYEKDLIHETEVFGNMAQVFSTYGSFSGPNDSEPFKIGTASIQLYNDGNRWYVLNMYYKNENEDDKIPQKYLPVESTN</sequence>
<dbReference type="Gene3D" id="3.10.450.50">
    <property type="match status" value="1"/>
</dbReference>
<dbReference type="AlphaFoldDB" id="A0A2R3Z954"/>
<evidence type="ECO:0000256" key="1">
    <source>
        <dbReference type="SAM" id="SignalP"/>
    </source>
</evidence>
<dbReference type="SUPFAM" id="SSF54427">
    <property type="entry name" value="NTF2-like"/>
    <property type="match status" value="1"/>
</dbReference>
<reference evidence="3" key="1">
    <citation type="submission" date="2018-03" db="EMBL/GenBank/DDBJ databases">
        <title>Gramella fulva sp. nov., isolated from a dry surface of tidal flat.</title>
        <authorList>
            <person name="Hwang S.H."/>
            <person name="Hwang W.M."/>
            <person name="Kang K."/>
            <person name="Ahn T.-Y."/>
        </authorList>
    </citation>
    <scope>NUCLEOTIDE SEQUENCE [LARGE SCALE GENOMIC DNA]</scope>
    <source>
        <strain evidence="3">SH35</strain>
    </source>
</reference>
<proteinExistence type="predicted"/>
<dbReference type="OrthoDB" id="8754772at2"/>
<protein>
    <recommendedName>
        <fullName evidence="4">Nuclear transport factor 2 family protein</fullName>
    </recommendedName>
</protein>
<evidence type="ECO:0008006" key="4">
    <source>
        <dbReference type="Google" id="ProtNLM"/>
    </source>
</evidence>
<gene>
    <name evidence="2" type="ORF">C7S20_16940</name>
</gene>
<dbReference type="InterPro" id="IPR032710">
    <property type="entry name" value="NTF2-like_dom_sf"/>
</dbReference>
<evidence type="ECO:0000313" key="2">
    <source>
        <dbReference type="EMBL" id="AVR46811.1"/>
    </source>
</evidence>
<keyword evidence="3" id="KW-1185">Reference proteome</keyword>
<dbReference type="RefSeq" id="WP_107013582.1">
    <property type="nucleotide sequence ID" value="NZ_CP028136.1"/>
</dbReference>
<dbReference type="EMBL" id="CP028136">
    <property type="protein sequence ID" value="AVR46811.1"/>
    <property type="molecule type" value="Genomic_DNA"/>
</dbReference>
<organism evidence="2 3">
    <name type="scientific">Christiangramia fulva</name>
    <dbReference type="NCBI Taxonomy" id="2126553"/>
    <lineage>
        <taxon>Bacteria</taxon>
        <taxon>Pseudomonadati</taxon>
        <taxon>Bacteroidota</taxon>
        <taxon>Flavobacteriia</taxon>
        <taxon>Flavobacteriales</taxon>
        <taxon>Flavobacteriaceae</taxon>
        <taxon>Christiangramia</taxon>
    </lineage>
</organism>